<dbReference type="AlphaFoldDB" id="A0A0E9VWJ2"/>
<organism evidence="1">
    <name type="scientific">Anguilla anguilla</name>
    <name type="common">European freshwater eel</name>
    <name type="synonym">Muraena anguilla</name>
    <dbReference type="NCBI Taxonomy" id="7936"/>
    <lineage>
        <taxon>Eukaryota</taxon>
        <taxon>Metazoa</taxon>
        <taxon>Chordata</taxon>
        <taxon>Craniata</taxon>
        <taxon>Vertebrata</taxon>
        <taxon>Euteleostomi</taxon>
        <taxon>Actinopterygii</taxon>
        <taxon>Neopterygii</taxon>
        <taxon>Teleostei</taxon>
        <taxon>Anguilliformes</taxon>
        <taxon>Anguillidae</taxon>
        <taxon>Anguilla</taxon>
    </lineage>
</organism>
<reference evidence="1" key="1">
    <citation type="submission" date="2014-11" db="EMBL/GenBank/DDBJ databases">
        <authorList>
            <person name="Amaro Gonzalez C."/>
        </authorList>
    </citation>
    <scope>NUCLEOTIDE SEQUENCE</scope>
</reference>
<evidence type="ECO:0000313" key="1">
    <source>
        <dbReference type="EMBL" id="JAH82514.1"/>
    </source>
</evidence>
<proteinExistence type="predicted"/>
<sequence length="17" mass="1923">MNTDRRQSDTKGLSLNS</sequence>
<protein>
    <submittedName>
        <fullName evidence="1">Uncharacterized protein</fullName>
    </submittedName>
</protein>
<name>A0A0E9VWJ2_ANGAN</name>
<reference evidence="1" key="2">
    <citation type="journal article" date="2015" name="Fish Shellfish Immunol.">
        <title>Early steps in the European eel (Anguilla anguilla)-Vibrio vulnificus interaction in the gills: Role of the RtxA13 toxin.</title>
        <authorList>
            <person name="Callol A."/>
            <person name="Pajuelo D."/>
            <person name="Ebbesson L."/>
            <person name="Teles M."/>
            <person name="MacKenzie S."/>
            <person name="Amaro C."/>
        </authorList>
    </citation>
    <scope>NUCLEOTIDE SEQUENCE</scope>
</reference>
<dbReference type="EMBL" id="GBXM01026063">
    <property type="protein sequence ID" value="JAH82514.1"/>
    <property type="molecule type" value="Transcribed_RNA"/>
</dbReference>
<dbReference type="EMBL" id="GBXM01037793">
    <property type="protein sequence ID" value="JAH70784.1"/>
    <property type="molecule type" value="Transcribed_RNA"/>
</dbReference>
<accession>A0A0E9VWJ2</accession>